<dbReference type="OrthoDB" id="8038234at2"/>
<organism evidence="1 2">
    <name type="scientific">Consotaella salsifontis</name>
    <dbReference type="NCBI Taxonomy" id="1365950"/>
    <lineage>
        <taxon>Bacteria</taxon>
        <taxon>Pseudomonadati</taxon>
        <taxon>Pseudomonadota</taxon>
        <taxon>Alphaproteobacteria</taxon>
        <taxon>Hyphomicrobiales</taxon>
        <taxon>Aurantimonadaceae</taxon>
        <taxon>Consotaella</taxon>
    </lineage>
</organism>
<evidence type="ECO:0000313" key="2">
    <source>
        <dbReference type="Proteomes" id="UP000190135"/>
    </source>
</evidence>
<dbReference type="Gene3D" id="3.20.20.80">
    <property type="entry name" value="Glycosidases"/>
    <property type="match status" value="1"/>
</dbReference>
<gene>
    <name evidence="1" type="ORF">SAMN05428963_11581</name>
</gene>
<accession>A0A1T4SXH7</accession>
<dbReference type="RefSeq" id="WP_078709796.1">
    <property type="nucleotide sequence ID" value="NZ_FUXL01000015.1"/>
</dbReference>
<name>A0A1T4SXH7_9HYPH</name>
<evidence type="ECO:0008006" key="3">
    <source>
        <dbReference type="Google" id="ProtNLM"/>
    </source>
</evidence>
<dbReference type="Proteomes" id="UP000190135">
    <property type="component" value="Unassembled WGS sequence"/>
</dbReference>
<dbReference type="SUPFAM" id="SSF51445">
    <property type="entry name" value="(Trans)glycosidases"/>
    <property type="match status" value="1"/>
</dbReference>
<protein>
    <recommendedName>
        <fullName evidence="3">Glycosyl hydrolase catalytic core</fullName>
    </recommendedName>
</protein>
<proteinExistence type="predicted"/>
<reference evidence="1 2" key="1">
    <citation type="submission" date="2017-02" db="EMBL/GenBank/DDBJ databases">
        <authorList>
            <person name="Peterson S.W."/>
        </authorList>
    </citation>
    <scope>NUCLEOTIDE SEQUENCE [LARGE SCALE GENOMIC DNA]</scope>
    <source>
        <strain evidence="1 2">USBA 369</strain>
    </source>
</reference>
<evidence type="ECO:0000313" key="1">
    <source>
        <dbReference type="EMBL" id="SKA32954.1"/>
    </source>
</evidence>
<keyword evidence="2" id="KW-1185">Reference proteome</keyword>
<sequence>MALKIVVRATALLLGMLPCVGWAEMIWGANGHPFTAYSGLSYAEQIEQLHELGGTSYRVDVTSLDQRDKLRFLLETARERRIDILPILIPPVRLKSSTAEQLRTQSAAFAEAFARAFPDVEIWELGNELENYAIIQPCEMRDDGTQYPCEWGPAAGVGPGEYFTPRYLKVAAVLRGLSEGIAAANPKARRAIGTAGWGHLGFFERLAKDHIAWEITVWHMYEYKDDTPFRTLARYGKPIWVTEFNHSQGSHKDGKEGQAAGLSAMMRRLVELNKAYDVEATFIYELFDEPYWAPSFEASMGVVSMVKGSGGQWTVGPQKPAFAAAQEVIRQTRPSGR</sequence>
<dbReference type="AlphaFoldDB" id="A0A1T4SXH7"/>
<dbReference type="InterPro" id="IPR017853">
    <property type="entry name" value="GH"/>
</dbReference>
<dbReference type="STRING" id="1365950.SAMN05428963_11581"/>
<dbReference type="EMBL" id="FUXL01000015">
    <property type="protein sequence ID" value="SKA32954.1"/>
    <property type="molecule type" value="Genomic_DNA"/>
</dbReference>